<evidence type="ECO:0000256" key="6">
    <source>
        <dbReference type="ARBA" id="ARBA00022989"/>
    </source>
</evidence>
<dbReference type="PROSITE" id="PS50850">
    <property type="entry name" value="MFS"/>
    <property type="match status" value="1"/>
</dbReference>
<dbReference type="InterPro" id="IPR020846">
    <property type="entry name" value="MFS_dom"/>
</dbReference>
<reference evidence="10" key="1">
    <citation type="journal article" date="2014" name="Int. J. Syst. Evol. Microbiol.">
        <title>Complete genome sequence of Corynebacterium casei LMG S-19264T (=DSM 44701T), isolated from a smear-ripened cheese.</title>
        <authorList>
            <consortium name="US DOE Joint Genome Institute (JGI-PGF)"/>
            <person name="Walter F."/>
            <person name="Albersmeier A."/>
            <person name="Kalinowski J."/>
            <person name="Ruckert C."/>
        </authorList>
    </citation>
    <scope>NUCLEOTIDE SEQUENCE</scope>
    <source>
        <strain evidence="10">CGMCC 1.15367</strain>
    </source>
</reference>
<feature type="transmembrane region" description="Helical" evidence="8">
    <location>
        <begin position="67"/>
        <end position="84"/>
    </location>
</feature>
<dbReference type="Pfam" id="PF07690">
    <property type="entry name" value="MFS_1"/>
    <property type="match status" value="1"/>
</dbReference>
<name>A0A916ZN37_9HYPH</name>
<reference evidence="10" key="2">
    <citation type="submission" date="2020-09" db="EMBL/GenBank/DDBJ databases">
        <authorList>
            <person name="Sun Q."/>
            <person name="Zhou Y."/>
        </authorList>
    </citation>
    <scope>NUCLEOTIDE SEQUENCE</scope>
    <source>
        <strain evidence="10">CGMCC 1.15367</strain>
    </source>
</reference>
<feature type="transmembrane region" description="Helical" evidence="8">
    <location>
        <begin position="324"/>
        <end position="342"/>
    </location>
</feature>
<feature type="transmembrane region" description="Helical" evidence="8">
    <location>
        <begin position="182"/>
        <end position="204"/>
    </location>
</feature>
<comment type="caution">
    <text evidence="10">The sequence shown here is derived from an EMBL/GenBank/DDBJ whole genome shotgun (WGS) entry which is preliminary data.</text>
</comment>
<evidence type="ECO:0000256" key="8">
    <source>
        <dbReference type="SAM" id="Phobius"/>
    </source>
</evidence>
<dbReference type="InterPro" id="IPR036259">
    <property type="entry name" value="MFS_trans_sf"/>
</dbReference>
<keyword evidence="5 8" id="KW-0812">Transmembrane</keyword>
<evidence type="ECO:0000256" key="3">
    <source>
        <dbReference type="ARBA" id="ARBA00022448"/>
    </source>
</evidence>
<keyword evidence="3" id="KW-0813">Transport</keyword>
<dbReference type="PANTHER" id="PTHR42718">
    <property type="entry name" value="MAJOR FACILITATOR SUPERFAMILY MULTIDRUG TRANSPORTER MFSC"/>
    <property type="match status" value="1"/>
</dbReference>
<dbReference type="PANTHER" id="PTHR42718:SF9">
    <property type="entry name" value="MAJOR FACILITATOR SUPERFAMILY MULTIDRUG TRANSPORTER MFSC"/>
    <property type="match status" value="1"/>
</dbReference>
<feature type="transmembrane region" description="Helical" evidence="8">
    <location>
        <begin position="242"/>
        <end position="264"/>
    </location>
</feature>
<evidence type="ECO:0000256" key="7">
    <source>
        <dbReference type="ARBA" id="ARBA00023136"/>
    </source>
</evidence>
<feature type="transmembrane region" description="Helical" evidence="8">
    <location>
        <begin position="153"/>
        <end position="176"/>
    </location>
</feature>
<feature type="transmembrane region" description="Helical" evidence="8">
    <location>
        <begin position="285"/>
        <end position="312"/>
    </location>
</feature>
<sequence>MPQFPGGKAIEGAMTAEPNPPTGRVAVALGFGAMCLGMFMAILDIQIVATSLPTIQSHLRIEPDDASWMQTAYLIAEIVAIPLTGPLEAVLGLRRLFAIAVLVFTLASCGCAASGGFAGLVSWRVLQGFSGGMLIPLVFAAVFILFEPRRQSVATTVAGVLAVLAPTVGPIAGGWMTSTFSWHWLFLVNVVPGLLATLGGWLLLPRMAASVREWREIDLASVAMLGGGLAALVIALKEAPRLGWTSSSVILEFSVAAALGASLLARCRRTDPPLLDLSLFRQRNFAFGCVMSFVLGIALFGSVYLMPVFLAYVRGHDAFAVGRIMLATGLAQLLSAPVAVALEPRVDARLLTGFGFVLLTLGLWASGGQSVSTDAAEMVVPQVLRGTAFMFCLLPPTRLALGNLPEERVAAASGLFNLMRNLGGAIGLALIDTVIYGGAPRHAEAIVRSLRAGDAATAEAIGLPGLLSTDRSIVIGERAMTSLLQPLVRRAALTETVNSSWLLVGALTATVLLILPFARPVAQERSDRDRQGER</sequence>
<feature type="domain" description="Major facilitator superfamily (MFS) profile" evidence="9">
    <location>
        <begin position="30"/>
        <end position="523"/>
    </location>
</feature>
<dbReference type="Proteomes" id="UP000644699">
    <property type="component" value="Unassembled WGS sequence"/>
</dbReference>
<feature type="transmembrane region" description="Helical" evidence="8">
    <location>
        <begin position="349"/>
        <end position="367"/>
    </location>
</feature>
<keyword evidence="7 8" id="KW-0472">Membrane</keyword>
<organism evidence="10 11">
    <name type="scientific">Aureimonas endophytica</name>
    <dbReference type="NCBI Taxonomy" id="2027858"/>
    <lineage>
        <taxon>Bacteria</taxon>
        <taxon>Pseudomonadati</taxon>
        <taxon>Pseudomonadota</taxon>
        <taxon>Alphaproteobacteria</taxon>
        <taxon>Hyphomicrobiales</taxon>
        <taxon>Aurantimonadaceae</taxon>
        <taxon>Aureimonas</taxon>
    </lineage>
</organism>
<feature type="transmembrane region" description="Helical" evidence="8">
    <location>
        <begin position="96"/>
        <end position="120"/>
    </location>
</feature>
<protein>
    <submittedName>
        <fullName evidence="10">MFS transporter</fullName>
    </submittedName>
</protein>
<evidence type="ECO:0000256" key="5">
    <source>
        <dbReference type="ARBA" id="ARBA00022692"/>
    </source>
</evidence>
<evidence type="ECO:0000256" key="1">
    <source>
        <dbReference type="ARBA" id="ARBA00004651"/>
    </source>
</evidence>
<dbReference type="NCBIfam" id="TIGR00711">
    <property type="entry name" value="efflux_EmrB"/>
    <property type="match status" value="1"/>
</dbReference>
<feature type="transmembrane region" description="Helical" evidence="8">
    <location>
        <begin position="25"/>
        <end position="47"/>
    </location>
</feature>
<dbReference type="GO" id="GO:0022857">
    <property type="term" value="F:transmembrane transporter activity"/>
    <property type="evidence" value="ECO:0007669"/>
    <property type="project" value="InterPro"/>
</dbReference>
<dbReference type="Gene3D" id="1.20.1720.10">
    <property type="entry name" value="Multidrug resistance protein D"/>
    <property type="match status" value="1"/>
</dbReference>
<keyword evidence="11" id="KW-1185">Reference proteome</keyword>
<dbReference type="GO" id="GO:0005886">
    <property type="term" value="C:plasma membrane"/>
    <property type="evidence" value="ECO:0007669"/>
    <property type="project" value="UniProtKB-SubCell"/>
</dbReference>
<evidence type="ECO:0000259" key="9">
    <source>
        <dbReference type="PROSITE" id="PS50850"/>
    </source>
</evidence>
<evidence type="ECO:0000256" key="4">
    <source>
        <dbReference type="ARBA" id="ARBA00022475"/>
    </source>
</evidence>
<dbReference type="InterPro" id="IPR011701">
    <property type="entry name" value="MFS"/>
</dbReference>
<keyword evidence="4" id="KW-1003">Cell membrane</keyword>
<feature type="transmembrane region" description="Helical" evidence="8">
    <location>
        <begin position="379"/>
        <end position="401"/>
    </location>
</feature>
<gene>
    <name evidence="10" type="ORF">GCM10011390_25650</name>
</gene>
<feature type="transmembrane region" description="Helical" evidence="8">
    <location>
        <begin position="216"/>
        <end position="236"/>
    </location>
</feature>
<proteinExistence type="inferred from homology"/>
<dbReference type="CDD" id="cd17503">
    <property type="entry name" value="MFS_LmrB_MDR_like"/>
    <property type="match status" value="1"/>
</dbReference>
<evidence type="ECO:0000313" key="11">
    <source>
        <dbReference type="Proteomes" id="UP000644699"/>
    </source>
</evidence>
<feature type="transmembrane region" description="Helical" evidence="8">
    <location>
        <begin position="126"/>
        <end position="146"/>
    </location>
</feature>
<dbReference type="Gene3D" id="1.20.1250.20">
    <property type="entry name" value="MFS general substrate transporter like domains"/>
    <property type="match status" value="1"/>
</dbReference>
<dbReference type="EMBL" id="BMIQ01000003">
    <property type="protein sequence ID" value="GGE05475.1"/>
    <property type="molecule type" value="Genomic_DNA"/>
</dbReference>
<comment type="similarity">
    <text evidence="2">Belongs to the major facilitator superfamily. EmrB family.</text>
</comment>
<evidence type="ECO:0000256" key="2">
    <source>
        <dbReference type="ARBA" id="ARBA00008537"/>
    </source>
</evidence>
<evidence type="ECO:0000313" key="10">
    <source>
        <dbReference type="EMBL" id="GGE05475.1"/>
    </source>
</evidence>
<dbReference type="AlphaFoldDB" id="A0A916ZN37"/>
<dbReference type="InterPro" id="IPR004638">
    <property type="entry name" value="EmrB-like"/>
</dbReference>
<comment type="subcellular location">
    <subcellularLocation>
        <location evidence="1">Cell membrane</location>
        <topology evidence="1">Multi-pass membrane protein</topology>
    </subcellularLocation>
</comment>
<keyword evidence="6 8" id="KW-1133">Transmembrane helix</keyword>
<feature type="transmembrane region" description="Helical" evidence="8">
    <location>
        <begin position="500"/>
        <end position="518"/>
    </location>
</feature>
<dbReference type="SUPFAM" id="SSF103473">
    <property type="entry name" value="MFS general substrate transporter"/>
    <property type="match status" value="1"/>
</dbReference>
<accession>A0A916ZN37</accession>